<feature type="region of interest" description="Disordered" evidence="1">
    <location>
        <begin position="579"/>
        <end position="746"/>
    </location>
</feature>
<dbReference type="Proteomes" id="UP001153069">
    <property type="component" value="Unassembled WGS sequence"/>
</dbReference>
<feature type="compositionally biased region" description="Basic and acidic residues" evidence="1">
    <location>
        <begin position="626"/>
        <end position="640"/>
    </location>
</feature>
<feature type="compositionally biased region" description="Basic and acidic residues" evidence="1">
    <location>
        <begin position="599"/>
        <end position="608"/>
    </location>
</feature>
<feature type="compositionally biased region" description="Acidic residues" evidence="1">
    <location>
        <begin position="589"/>
        <end position="598"/>
    </location>
</feature>
<dbReference type="EMBL" id="CAICTM010000349">
    <property type="protein sequence ID" value="CAB9508521.1"/>
    <property type="molecule type" value="Genomic_DNA"/>
</dbReference>
<reference evidence="2" key="1">
    <citation type="submission" date="2020-06" db="EMBL/GenBank/DDBJ databases">
        <authorList>
            <consortium name="Plant Systems Biology data submission"/>
        </authorList>
    </citation>
    <scope>NUCLEOTIDE SEQUENCE</scope>
    <source>
        <strain evidence="2">D6</strain>
    </source>
</reference>
<comment type="caution">
    <text evidence="2">The sequence shown here is derived from an EMBL/GenBank/DDBJ whole genome shotgun (WGS) entry which is preliminary data.</text>
</comment>
<sequence length="823" mass="91072">MAEAMKNDTTTINNMMNTPIENAANNNINKPKMPIIFNNLNDAVAVLLATLVAMSMEKKGQQVKGRKVIMFQPHHKNVDGDMVCVGGAEFPLYNTISTPAQVAARRFVKAVRPLKAATTVVKVTMFQPHHKNVDGDTVCVGGAEFPLYNTISTPAQVAARRLVKAVRPLKAATTTTVVVETVVEDDNDIEDEKMVKTSSAADAYGPGAIVLYIAPSTTVNDQENVVADQQQQQVKAVRPLKAATATSTVVVETVVEDDDDDEEDTVYADLLWQGPNPYIVVNQPVVDIRVFDFTLGGIYKARRTDRTDEKKKDRSRVDADDKWKQHYGDITKGLLTTERKTNKKGYTAFYNPHAQIAFYEDEGDLMDKRRHFLDVIEPAREKNNKDWRDFVLAAYDSLPEDQKSNNWYSQVKHEATKRTQQEADDDMAQLIEAYGEEQLANWKRDDAAKRRVIVKVAAPPQVVEENVPEDMDVDDEEEQQHEPVVVETVVEDDDDDDMADEKMTKTSSATDAYGPGAIVLYIAPIVQKPPQPVETEEENDQQQQVVIEDFEDDDDFSLPSLTDEQEAFLARELAKYLQQQQKEPVVVETVEEDDDEVEVEKMASHDDGYGPGAIVVYMGSDNFNEEQGKPEVEMPTHIDEQPSAEGDADQQPPMADEAQPAPRRSTRPSAAKASRKIAEQAESRRRVAKKTKATANKRSTSTTPKATANKRSTSTTPKATTTKPSTTTTPTTVRRTLRSGRQVSSYRPPLGEELLTLSLFASSPILQSIACRPPLGDDKTQPSPGQAQGFHLEMTQPAASPGQAQGFHLEMTQPAASPGQAQG</sequence>
<evidence type="ECO:0000313" key="2">
    <source>
        <dbReference type="EMBL" id="CAB9508521.1"/>
    </source>
</evidence>
<feature type="compositionally biased region" description="Low complexity" evidence="1">
    <location>
        <begin position="710"/>
        <end position="734"/>
    </location>
</feature>
<accession>A0A9N8DTQ5</accession>
<dbReference type="AlphaFoldDB" id="A0A9N8DTQ5"/>
<feature type="compositionally biased region" description="Basic and acidic residues" evidence="1">
    <location>
        <begin position="676"/>
        <end position="685"/>
    </location>
</feature>
<keyword evidence="3" id="KW-1185">Reference proteome</keyword>
<gene>
    <name evidence="2" type="ORF">SEMRO_350_G123760.1</name>
</gene>
<organism evidence="2 3">
    <name type="scientific">Seminavis robusta</name>
    <dbReference type="NCBI Taxonomy" id="568900"/>
    <lineage>
        <taxon>Eukaryota</taxon>
        <taxon>Sar</taxon>
        <taxon>Stramenopiles</taxon>
        <taxon>Ochrophyta</taxon>
        <taxon>Bacillariophyta</taxon>
        <taxon>Bacillariophyceae</taxon>
        <taxon>Bacillariophycidae</taxon>
        <taxon>Naviculales</taxon>
        <taxon>Naviculaceae</taxon>
        <taxon>Seminavis</taxon>
    </lineage>
</organism>
<feature type="region of interest" description="Disordered" evidence="1">
    <location>
        <begin position="772"/>
        <end position="823"/>
    </location>
</feature>
<proteinExistence type="predicted"/>
<feature type="compositionally biased region" description="Polar residues" evidence="1">
    <location>
        <begin position="693"/>
        <end position="706"/>
    </location>
</feature>
<name>A0A9N8DTQ5_9STRA</name>
<evidence type="ECO:0000313" key="3">
    <source>
        <dbReference type="Proteomes" id="UP001153069"/>
    </source>
</evidence>
<evidence type="ECO:0000256" key="1">
    <source>
        <dbReference type="SAM" id="MobiDB-lite"/>
    </source>
</evidence>
<protein>
    <submittedName>
        <fullName evidence="2">Uncharacterized protein</fullName>
    </submittedName>
</protein>